<reference evidence="3" key="2">
    <citation type="submission" date="2020-09" db="EMBL/GenBank/DDBJ databases">
        <authorList>
            <person name="Sun Q."/>
            <person name="Kim S."/>
        </authorList>
    </citation>
    <scope>NUCLEOTIDE SEQUENCE</scope>
    <source>
        <strain evidence="3">KCTC 42590</strain>
    </source>
</reference>
<evidence type="ECO:0008006" key="5">
    <source>
        <dbReference type="Google" id="ProtNLM"/>
    </source>
</evidence>
<dbReference type="EMBL" id="BNCI01000001">
    <property type="protein sequence ID" value="GHF20512.1"/>
    <property type="molecule type" value="Genomic_DNA"/>
</dbReference>
<gene>
    <name evidence="3" type="ORF">GCM10017044_14230</name>
</gene>
<dbReference type="NCBIfam" id="TIGR00129">
    <property type="entry name" value="fdhD_narQ"/>
    <property type="match status" value="1"/>
</dbReference>
<evidence type="ECO:0000256" key="2">
    <source>
        <dbReference type="ARBA" id="ARBA00023150"/>
    </source>
</evidence>
<dbReference type="GO" id="GO:0016783">
    <property type="term" value="F:sulfurtransferase activity"/>
    <property type="evidence" value="ECO:0007669"/>
    <property type="project" value="InterPro"/>
</dbReference>
<accession>A0A919ASB1</accession>
<dbReference type="InterPro" id="IPR003786">
    <property type="entry name" value="FdhD"/>
</dbReference>
<dbReference type="Gene3D" id="3.10.20.10">
    <property type="match status" value="1"/>
</dbReference>
<name>A0A919ASB1_9PROT</name>
<dbReference type="InterPro" id="IPR016193">
    <property type="entry name" value="Cytidine_deaminase-like"/>
</dbReference>
<dbReference type="GO" id="GO:0006777">
    <property type="term" value="P:Mo-molybdopterin cofactor biosynthetic process"/>
    <property type="evidence" value="ECO:0007669"/>
    <property type="project" value="UniProtKB-KW"/>
</dbReference>
<dbReference type="Pfam" id="PF02634">
    <property type="entry name" value="FdhD-NarQ"/>
    <property type="match status" value="1"/>
</dbReference>
<dbReference type="PANTHER" id="PTHR30592">
    <property type="entry name" value="FORMATE DEHYDROGENASE"/>
    <property type="match status" value="1"/>
</dbReference>
<keyword evidence="2" id="KW-0501">Molybdenum cofactor biosynthesis</keyword>
<organism evidence="3 4">
    <name type="scientific">Kordiimonas sediminis</name>
    <dbReference type="NCBI Taxonomy" id="1735581"/>
    <lineage>
        <taxon>Bacteria</taxon>
        <taxon>Pseudomonadati</taxon>
        <taxon>Pseudomonadota</taxon>
        <taxon>Alphaproteobacteria</taxon>
        <taxon>Kordiimonadales</taxon>
        <taxon>Kordiimonadaceae</taxon>
        <taxon>Kordiimonas</taxon>
    </lineage>
</organism>
<dbReference type="RefSeq" id="WP_191251259.1">
    <property type="nucleotide sequence ID" value="NZ_BNCI01000001.1"/>
</dbReference>
<dbReference type="AlphaFoldDB" id="A0A919ASB1"/>
<evidence type="ECO:0000313" key="3">
    <source>
        <dbReference type="EMBL" id="GHF20512.1"/>
    </source>
</evidence>
<dbReference type="Proteomes" id="UP000630923">
    <property type="component" value="Unassembled WGS sequence"/>
</dbReference>
<evidence type="ECO:0000256" key="1">
    <source>
        <dbReference type="ARBA" id="ARBA00022490"/>
    </source>
</evidence>
<keyword evidence="4" id="KW-1185">Reference proteome</keyword>
<dbReference type="PANTHER" id="PTHR30592:SF1">
    <property type="entry name" value="SULFUR CARRIER PROTEIN FDHD"/>
    <property type="match status" value="1"/>
</dbReference>
<reference evidence="3" key="1">
    <citation type="journal article" date="2014" name="Int. J. Syst. Evol. Microbiol.">
        <title>Complete genome sequence of Corynebacterium casei LMG S-19264T (=DSM 44701T), isolated from a smear-ripened cheese.</title>
        <authorList>
            <consortium name="US DOE Joint Genome Institute (JGI-PGF)"/>
            <person name="Walter F."/>
            <person name="Albersmeier A."/>
            <person name="Kalinowski J."/>
            <person name="Ruckert C."/>
        </authorList>
    </citation>
    <scope>NUCLEOTIDE SEQUENCE</scope>
    <source>
        <strain evidence="3">KCTC 42590</strain>
    </source>
</reference>
<dbReference type="Gene3D" id="3.40.140.10">
    <property type="entry name" value="Cytidine Deaminase, domain 2"/>
    <property type="match status" value="1"/>
</dbReference>
<evidence type="ECO:0000313" key="4">
    <source>
        <dbReference type="Proteomes" id="UP000630923"/>
    </source>
</evidence>
<keyword evidence="1" id="KW-0963">Cytoplasm</keyword>
<dbReference type="PIRSF" id="PIRSF015626">
    <property type="entry name" value="FdhD"/>
    <property type="match status" value="1"/>
</dbReference>
<protein>
    <recommendedName>
        <fullName evidence="5">Sulfur carrier protein FdhD</fullName>
    </recommendedName>
</protein>
<sequence>MSNQTKDGKIACKPPVTTLAGDILLKGQHITPTKSEQATWHIPVEVPVAFIIRGRTAAIMLATPDDLTDFALGFALSDGIIDRPDELKHIRIDTRTNGIDIHLTLKEDREKRFLLRSDRRTMAGTSSCGLCGIDGEDRLYRQLPRLSPQKTIELSAINTALQMFPDMQPLRRLNRSVHGAAWATPTGDLIAGKEDVGRHNAVDKLIGHLLHKNSTLPQGFLVLSSRCSFEIIEKCARAGIGALVCLSAPTSFAAQRAANAGITLYTTTPDGVMRF</sequence>
<dbReference type="SUPFAM" id="SSF53927">
    <property type="entry name" value="Cytidine deaminase-like"/>
    <property type="match status" value="1"/>
</dbReference>
<proteinExistence type="predicted"/>
<comment type="caution">
    <text evidence="3">The sequence shown here is derived from an EMBL/GenBank/DDBJ whole genome shotgun (WGS) entry which is preliminary data.</text>
</comment>